<dbReference type="CDD" id="cd17472">
    <property type="entry name" value="MFS_YajR_like"/>
    <property type="match status" value="1"/>
</dbReference>
<dbReference type="EMBL" id="QWEZ01000003">
    <property type="protein sequence ID" value="RRJ82231.1"/>
    <property type="molecule type" value="Genomic_DNA"/>
</dbReference>
<evidence type="ECO:0000259" key="8">
    <source>
        <dbReference type="PROSITE" id="PS50850"/>
    </source>
</evidence>
<evidence type="ECO:0000256" key="7">
    <source>
        <dbReference type="SAM" id="Phobius"/>
    </source>
</evidence>
<feature type="transmembrane region" description="Helical" evidence="7">
    <location>
        <begin position="54"/>
        <end position="74"/>
    </location>
</feature>
<comment type="caution">
    <text evidence="9">The sequence shown here is derived from an EMBL/GenBank/DDBJ whole genome shotgun (WGS) entry which is preliminary data.</text>
</comment>
<evidence type="ECO:0000256" key="1">
    <source>
        <dbReference type="ARBA" id="ARBA00004651"/>
    </source>
</evidence>
<dbReference type="PANTHER" id="PTHR23517:SF2">
    <property type="entry name" value="MULTIDRUG RESISTANCE PROTEIN MDTH"/>
    <property type="match status" value="1"/>
</dbReference>
<keyword evidence="4 7" id="KW-0812">Transmembrane</keyword>
<feature type="transmembrane region" description="Helical" evidence="7">
    <location>
        <begin position="347"/>
        <end position="371"/>
    </location>
</feature>
<feature type="transmembrane region" description="Helical" evidence="7">
    <location>
        <begin position="110"/>
        <end position="130"/>
    </location>
</feature>
<dbReference type="Pfam" id="PF07690">
    <property type="entry name" value="MFS_1"/>
    <property type="match status" value="1"/>
</dbReference>
<feature type="transmembrane region" description="Helical" evidence="7">
    <location>
        <begin position="225"/>
        <end position="245"/>
    </location>
</feature>
<proteinExistence type="predicted"/>
<accession>A0A3P3VHL7</accession>
<gene>
    <name evidence="9" type="ORF">D0544_16935</name>
</gene>
<dbReference type="PANTHER" id="PTHR23517">
    <property type="entry name" value="RESISTANCE PROTEIN MDTM, PUTATIVE-RELATED-RELATED"/>
    <property type="match status" value="1"/>
</dbReference>
<protein>
    <submittedName>
        <fullName evidence="9">MFS transporter</fullName>
    </submittedName>
</protein>
<feature type="transmembrane region" description="Helical" evidence="7">
    <location>
        <begin position="257"/>
        <end position="277"/>
    </location>
</feature>
<name>A0A3P3VHL7_9GAMM</name>
<dbReference type="Proteomes" id="UP000280792">
    <property type="component" value="Unassembled WGS sequence"/>
</dbReference>
<evidence type="ECO:0000256" key="2">
    <source>
        <dbReference type="ARBA" id="ARBA00022448"/>
    </source>
</evidence>
<feature type="transmembrane region" description="Helical" evidence="7">
    <location>
        <begin position="377"/>
        <end position="395"/>
    </location>
</feature>
<dbReference type="SUPFAM" id="SSF103473">
    <property type="entry name" value="MFS general substrate transporter"/>
    <property type="match status" value="1"/>
</dbReference>
<dbReference type="PROSITE" id="PS50850">
    <property type="entry name" value="MFS"/>
    <property type="match status" value="1"/>
</dbReference>
<keyword evidence="3" id="KW-1003">Cell membrane</keyword>
<evidence type="ECO:0000313" key="10">
    <source>
        <dbReference type="Proteomes" id="UP000280792"/>
    </source>
</evidence>
<organism evidence="9 10">
    <name type="scientific">Aestuariirhabdus litorea</name>
    <dbReference type="NCBI Taxonomy" id="2528527"/>
    <lineage>
        <taxon>Bacteria</taxon>
        <taxon>Pseudomonadati</taxon>
        <taxon>Pseudomonadota</taxon>
        <taxon>Gammaproteobacteria</taxon>
        <taxon>Oceanospirillales</taxon>
        <taxon>Aestuariirhabdaceae</taxon>
        <taxon>Aestuariirhabdus</taxon>
    </lineage>
</organism>
<dbReference type="GO" id="GO:0005886">
    <property type="term" value="C:plasma membrane"/>
    <property type="evidence" value="ECO:0007669"/>
    <property type="project" value="UniProtKB-SubCell"/>
</dbReference>
<evidence type="ECO:0000256" key="4">
    <source>
        <dbReference type="ARBA" id="ARBA00022692"/>
    </source>
</evidence>
<evidence type="ECO:0000256" key="6">
    <source>
        <dbReference type="ARBA" id="ARBA00023136"/>
    </source>
</evidence>
<dbReference type="InterPro" id="IPR036259">
    <property type="entry name" value="MFS_trans_sf"/>
</dbReference>
<dbReference type="GO" id="GO:0022857">
    <property type="term" value="F:transmembrane transporter activity"/>
    <property type="evidence" value="ECO:0007669"/>
    <property type="project" value="InterPro"/>
</dbReference>
<comment type="subcellular location">
    <subcellularLocation>
        <location evidence="1">Cell membrane</location>
        <topology evidence="1">Multi-pass membrane protein</topology>
    </subcellularLocation>
</comment>
<feature type="transmembrane region" description="Helical" evidence="7">
    <location>
        <begin position="142"/>
        <end position="160"/>
    </location>
</feature>
<dbReference type="Gene3D" id="3.30.70.100">
    <property type="match status" value="1"/>
</dbReference>
<feature type="transmembrane region" description="Helical" evidence="7">
    <location>
        <begin position="86"/>
        <end position="104"/>
    </location>
</feature>
<dbReference type="AlphaFoldDB" id="A0A3P3VHL7"/>
<keyword evidence="2" id="KW-0813">Transport</keyword>
<evidence type="ECO:0000313" key="9">
    <source>
        <dbReference type="EMBL" id="RRJ82231.1"/>
    </source>
</evidence>
<feature type="transmembrane region" description="Helical" evidence="7">
    <location>
        <begin position="21"/>
        <end position="42"/>
    </location>
</feature>
<dbReference type="InterPro" id="IPR011701">
    <property type="entry name" value="MFS"/>
</dbReference>
<evidence type="ECO:0000256" key="5">
    <source>
        <dbReference type="ARBA" id="ARBA00022989"/>
    </source>
</evidence>
<keyword evidence="5 7" id="KW-1133">Transmembrane helix</keyword>
<dbReference type="InterPro" id="IPR050171">
    <property type="entry name" value="MFS_Transporters"/>
</dbReference>
<sequence>MKLAHNGRVLSMDSAELKATASLASVFAFRMLGLFMVLPVLAVYGGELEGATPALIGIAIGGYGLTQALLQIPFGMMSDRIGRKPVIVAGLLLFAAGSLLAAGADSIYGVIVGRCLQGAGAIASTILALLSDLTREQSRTRAMAVVGMSIGLSFCVAMVVGPLVTAWFGLTGLFMVTAALSMVALVIIVWGVPTPRILRSHSDTLAVSSQIRATLSNTQLLRLDFGIFMLHGVLMALFVAVPLALQGEAGLPREQHWWVYLLCLFAAFVAMVPFIIIGEKKRQLKNVFVGAVALLTLSELSLLWSHTSLWPMVGSLFLFFMAFNLLEATLPSLISKLAPAGNKGTAMGVYSTSQFLGAALGGVSGGAVYQLHGFEGVFLLAALGSAIWLLFSATMEQPPYLSSMVVGLDGMDEDPARVGEALARVPGVVEVVVISKERAAYLKVKSEQLDTDALAALGVYLD</sequence>
<keyword evidence="6 7" id="KW-0472">Membrane</keyword>
<reference evidence="9 10" key="2">
    <citation type="submission" date="2018-12" db="EMBL/GenBank/DDBJ databases">
        <title>Simiduia agarivorans gen. nov., sp. nov., a marine, agarolytic bacterium isolated from shallow coastal water from Keelung, Taiwan.</title>
        <authorList>
            <person name="Shieh W.Y."/>
        </authorList>
    </citation>
    <scope>NUCLEOTIDE SEQUENCE [LARGE SCALE GENOMIC DNA]</scope>
    <source>
        <strain evidence="9 10">GTF-13</strain>
    </source>
</reference>
<reference evidence="9 10" key="1">
    <citation type="submission" date="2018-08" db="EMBL/GenBank/DDBJ databases">
        <authorList>
            <person name="Khan S.A."/>
        </authorList>
    </citation>
    <scope>NUCLEOTIDE SEQUENCE [LARGE SCALE GENOMIC DNA]</scope>
    <source>
        <strain evidence="9 10">GTF-13</strain>
    </source>
</reference>
<evidence type="ECO:0000256" key="3">
    <source>
        <dbReference type="ARBA" id="ARBA00022475"/>
    </source>
</evidence>
<feature type="domain" description="Major facilitator superfamily (MFS) profile" evidence="8">
    <location>
        <begin position="19"/>
        <end position="400"/>
    </location>
</feature>
<dbReference type="Gene3D" id="1.20.1250.20">
    <property type="entry name" value="MFS general substrate transporter like domains"/>
    <property type="match status" value="1"/>
</dbReference>
<feature type="transmembrane region" description="Helical" evidence="7">
    <location>
        <begin position="166"/>
        <end position="192"/>
    </location>
</feature>
<feature type="transmembrane region" description="Helical" evidence="7">
    <location>
        <begin position="284"/>
        <end position="303"/>
    </location>
</feature>
<feature type="transmembrane region" description="Helical" evidence="7">
    <location>
        <begin position="309"/>
        <end position="326"/>
    </location>
</feature>
<keyword evidence="10" id="KW-1185">Reference proteome</keyword>
<dbReference type="InterPro" id="IPR020846">
    <property type="entry name" value="MFS_dom"/>
</dbReference>